<protein>
    <submittedName>
        <fullName evidence="6">Bifunctional glyoxylate/hydroxypyruvate reductase B</fullName>
        <ecNumber evidence="6">1.1.1.79</ecNumber>
        <ecNumber evidence="6">1.1.1.81</ecNumber>
    </submittedName>
</protein>
<dbReference type="EMBL" id="WNZX01000002">
    <property type="protein sequence ID" value="MUG69668.1"/>
    <property type="molecule type" value="Genomic_DNA"/>
</dbReference>
<dbReference type="GO" id="GO:0005829">
    <property type="term" value="C:cytosol"/>
    <property type="evidence" value="ECO:0007669"/>
    <property type="project" value="TreeGrafter"/>
</dbReference>
<dbReference type="GO" id="GO:0051287">
    <property type="term" value="F:NAD binding"/>
    <property type="evidence" value="ECO:0007669"/>
    <property type="project" value="InterPro"/>
</dbReference>
<dbReference type="Proteomes" id="UP000450917">
    <property type="component" value="Unassembled WGS sequence"/>
</dbReference>
<dbReference type="EC" id="1.1.1.81" evidence="6"/>
<dbReference type="RefSeq" id="WP_054796463.1">
    <property type="nucleotide sequence ID" value="NZ_WNZX01000002.1"/>
</dbReference>
<proteinExistence type="inferred from homology"/>
<dbReference type="EC" id="1.1.1.79" evidence="6"/>
<dbReference type="CDD" id="cd05301">
    <property type="entry name" value="GDH"/>
    <property type="match status" value="1"/>
</dbReference>
<dbReference type="Pfam" id="PF00389">
    <property type="entry name" value="2-Hacid_dh"/>
    <property type="match status" value="1"/>
</dbReference>
<evidence type="ECO:0000259" key="5">
    <source>
        <dbReference type="Pfam" id="PF02826"/>
    </source>
</evidence>
<dbReference type="GO" id="GO:0030267">
    <property type="term" value="F:glyoxylate reductase (NADPH) activity"/>
    <property type="evidence" value="ECO:0007669"/>
    <property type="project" value="UniProtKB-EC"/>
</dbReference>
<evidence type="ECO:0000259" key="4">
    <source>
        <dbReference type="Pfam" id="PF00389"/>
    </source>
</evidence>
<comment type="caution">
    <text evidence="6">The sequence shown here is derived from an EMBL/GenBank/DDBJ whole genome shotgun (WGS) entry which is preliminary data.</text>
</comment>
<comment type="similarity">
    <text evidence="1 3">Belongs to the D-isomer specific 2-hydroxyacid dehydrogenase family.</text>
</comment>
<dbReference type="InterPro" id="IPR006140">
    <property type="entry name" value="D-isomer_DH_NAD-bd"/>
</dbReference>
<reference evidence="6 7" key="1">
    <citation type="submission" date="2019-11" db="EMBL/GenBank/DDBJ databases">
        <title>Draft genome sequences of five Paenibacillus species of dairy origin.</title>
        <authorList>
            <person name="Olajide A.M."/>
            <person name="Chen S."/>
            <person name="Lapointe G."/>
        </authorList>
    </citation>
    <scope>NUCLEOTIDE SEQUENCE [LARGE SCALE GENOMIC DNA]</scope>
    <source>
        <strain evidence="6 7">2CS3</strain>
    </source>
</reference>
<dbReference type="GO" id="GO:0016618">
    <property type="term" value="F:hydroxypyruvate reductase [NAD(P)H] activity"/>
    <property type="evidence" value="ECO:0007669"/>
    <property type="project" value="UniProtKB-EC"/>
</dbReference>
<dbReference type="AlphaFoldDB" id="A0A7X2Z8K5"/>
<dbReference type="Pfam" id="PF02826">
    <property type="entry name" value="2-Hacid_dh_C"/>
    <property type="match status" value="1"/>
</dbReference>
<accession>A0A7X2Z8K5</accession>
<evidence type="ECO:0000256" key="2">
    <source>
        <dbReference type="ARBA" id="ARBA00023002"/>
    </source>
</evidence>
<evidence type="ECO:0000256" key="1">
    <source>
        <dbReference type="ARBA" id="ARBA00005854"/>
    </source>
</evidence>
<dbReference type="Gene3D" id="3.40.50.720">
    <property type="entry name" value="NAD(P)-binding Rossmann-like Domain"/>
    <property type="match status" value="2"/>
</dbReference>
<dbReference type="InterPro" id="IPR050223">
    <property type="entry name" value="D-isomer_2-hydroxyacid_DH"/>
</dbReference>
<keyword evidence="7" id="KW-1185">Reference proteome</keyword>
<feature type="domain" description="D-isomer specific 2-hydroxyacid dehydrogenase catalytic" evidence="4">
    <location>
        <begin position="8"/>
        <end position="324"/>
    </location>
</feature>
<dbReference type="SUPFAM" id="SSF52283">
    <property type="entry name" value="Formate/glycerate dehydrogenase catalytic domain-like"/>
    <property type="match status" value="1"/>
</dbReference>
<dbReference type="InterPro" id="IPR036291">
    <property type="entry name" value="NAD(P)-bd_dom_sf"/>
</dbReference>
<evidence type="ECO:0000256" key="3">
    <source>
        <dbReference type="RuleBase" id="RU003719"/>
    </source>
</evidence>
<dbReference type="InterPro" id="IPR006139">
    <property type="entry name" value="D-isomer_2_OHA_DH_cat_dom"/>
</dbReference>
<keyword evidence="6" id="KW-0670">Pyruvate</keyword>
<evidence type="ECO:0000313" key="7">
    <source>
        <dbReference type="Proteomes" id="UP000450917"/>
    </source>
</evidence>
<gene>
    <name evidence="6" type="ORF">GNP93_03140</name>
</gene>
<dbReference type="SUPFAM" id="SSF51735">
    <property type="entry name" value="NAD(P)-binding Rossmann-fold domains"/>
    <property type="match status" value="1"/>
</dbReference>
<feature type="domain" description="D-isomer specific 2-hydroxyacid dehydrogenase NAD-binding" evidence="5">
    <location>
        <begin position="111"/>
        <end position="293"/>
    </location>
</feature>
<keyword evidence="2 3" id="KW-0560">Oxidoreductase</keyword>
<name>A0A7X2Z8K5_9BACL</name>
<evidence type="ECO:0000313" key="6">
    <source>
        <dbReference type="EMBL" id="MUG69668.1"/>
    </source>
</evidence>
<sequence>MKSNKPKVYISKPVPPEVLAYLQEHCECRMWDGQGTASRQQLLAELSEVEGLLMTGVPINEELLDRAPKLRAVSTISVGYNHFDIEAMRARGVIGTHTPYVLDDTVADLVLALMLSAARRIPELDAFVKQGRWQRGQGLTDEDFFGFDVHHRTLGLIGMGRIGDAIAQRAVHGFGMQLLYHNRSRKPEAEERFQAVYCELDELLRRSDFVVMMTPLTPETTRMIRREHFDLMKPTAFFINASRGQTVDEAALFDALQSGSIRGAGLDVFDPEPPRPDHPFFTLPNVVTLPHIGSATAATRLDMAMLAARNLVAALHGEQPPNIVPELLEQIER</sequence>
<dbReference type="PANTHER" id="PTHR10996">
    <property type="entry name" value="2-HYDROXYACID DEHYDROGENASE-RELATED"/>
    <property type="match status" value="1"/>
</dbReference>
<dbReference type="PANTHER" id="PTHR10996:SF283">
    <property type="entry name" value="GLYOXYLATE_HYDROXYPYRUVATE REDUCTASE B"/>
    <property type="match status" value="1"/>
</dbReference>
<dbReference type="FunFam" id="3.40.50.720:FF:000462">
    <property type="entry name" value="Glyoxylate reductase (NADP+)"/>
    <property type="match status" value="1"/>
</dbReference>
<organism evidence="6 7">
    <name type="scientific">Paenibacillus validus</name>
    <dbReference type="NCBI Taxonomy" id="44253"/>
    <lineage>
        <taxon>Bacteria</taxon>
        <taxon>Bacillati</taxon>
        <taxon>Bacillota</taxon>
        <taxon>Bacilli</taxon>
        <taxon>Bacillales</taxon>
        <taxon>Paenibacillaceae</taxon>
        <taxon>Paenibacillus</taxon>
    </lineage>
</organism>